<reference evidence="2 4" key="1">
    <citation type="journal article" date="2014" name="BMC Genomics">
        <title>Genome sequence of Anopheles sinensis provides insight into genetics basis of mosquito competence for malaria parasites.</title>
        <authorList>
            <person name="Zhou D."/>
            <person name="Zhang D."/>
            <person name="Ding G."/>
            <person name="Shi L."/>
            <person name="Hou Q."/>
            <person name="Ye Y."/>
            <person name="Xu Y."/>
            <person name="Zhou H."/>
            <person name="Xiong C."/>
            <person name="Li S."/>
            <person name="Yu J."/>
            <person name="Hong S."/>
            <person name="Yu X."/>
            <person name="Zou P."/>
            <person name="Chen C."/>
            <person name="Chang X."/>
            <person name="Wang W."/>
            <person name="Lv Y."/>
            <person name="Sun Y."/>
            <person name="Ma L."/>
            <person name="Shen B."/>
            <person name="Zhu C."/>
        </authorList>
    </citation>
    <scope>NUCLEOTIDE SEQUENCE [LARGE SCALE GENOMIC DNA]</scope>
</reference>
<protein>
    <submittedName>
        <fullName evidence="2 3">Uncharacterized protein</fullName>
    </submittedName>
</protein>
<evidence type="ECO:0000313" key="2">
    <source>
        <dbReference type="EMBL" id="KFB37389.1"/>
    </source>
</evidence>
<keyword evidence="4" id="KW-1185">Reference proteome</keyword>
<dbReference type="EnsemblMetazoa" id="ASIC004687-RA">
    <property type="protein sequence ID" value="ASIC004687-PA"/>
    <property type="gene ID" value="ASIC004687"/>
</dbReference>
<gene>
    <name evidence="2" type="ORF">ZHAS_00004687</name>
</gene>
<evidence type="ECO:0000256" key="1">
    <source>
        <dbReference type="SAM" id="MobiDB-lite"/>
    </source>
</evidence>
<dbReference type="EMBL" id="ATLV01013162">
    <property type="status" value="NOT_ANNOTATED_CDS"/>
    <property type="molecule type" value="Genomic_DNA"/>
</dbReference>
<accession>A0A084VHE5</accession>
<feature type="compositionally biased region" description="Basic and acidic residues" evidence="1">
    <location>
        <begin position="49"/>
        <end position="59"/>
    </location>
</feature>
<proteinExistence type="predicted"/>
<dbReference type="VEuPathDB" id="VectorBase:ASIC004687"/>
<feature type="region of interest" description="Disordered" evidence="1">
    <location>
        <begin position="85"/>
        <end position="107"/>
    </location>
</feature>
<sequence length="107" mass="12128">MDRFHLAGHDELRATWALEFSSTSTITDFDIDDGTEVESNVKSVKQRYPWKDESKDHQQVARQGKAKVEASAKINKEHLKPVWEESRTAVSNMPVPSLLSKDSEGDQ</sequence>
<organism evidence="2">
    <name type="scientific">Anopheles sinensis</name>
    <name type="common">Mosquito</name>
    <dbReference type="NCBI Taxonomy" id="74873"/>
    <lineage>
        <taxon>Eukaryota</taxon>
        <taxon>Metazoa</taxon>
        <taxon>Ecdysozoa</taxon>
        <taxon>Arthropoda</taxon>
        <taxon>Hexapoda</taxon>
        <taxon>Insecta</taxon>
        <taxon>Pterygota</taxon>
        <taxon>Neoptera</taxon>
        <taxon>Endopterygota</taxon>
        <taxon>Diptera</taxon>
        <taxon>Nematocera</taxon>
        <taxon>Culicoidea</taxon>
        <taxon>Culicidae</taxon>
        <taxon>Anophelinae</taxon>
        <taxon>Anopheles</taxon>
    </lineage>
</organism>
<reference evidence="3" key="2">
    <citation type="submission" date="2020-05" db="UniProtKB">
        <authorList>
            <consortium name="EnsemblMetazoa"/>
        </authorList>
    </citation>
    <scope>IDENTIFICATION</scope>
</reference>
<dbReference type="AlphaFoldDB" id="A0A084VHE5"/>
<dbReference type="EMBL" id="KE524842">
    <property type="protein sequence ID" value="KFB37389.1"/>
    <property type="molecule type" value="Genomic_DNA"/>
</dbReference>
<evidence type="ECO:0000313" key="3">
    <source>
        <dbReference type="EnsemblMetazoa" id="ASIC004687-PA"/>
    </source>
</evidence>
<name>A0A084VHE5_ANOSI</name>
<dbReference type="Proteomes" id="UP000030765">
    <property type="component" value="Unassembled WGS sequence"/>
</dbReference>
<feature type="region of interest" description="Disordered" evidence="1">
    <location>
        <begin position="48"/>
        <end position="73"/>
    </location>
</feature>
<evidence type="ECO:0000313" key="4">
    <source>
        <dbReference type="Proteomes" id="UP000030765"/>
    </source>
</evidence>